<dbReference type="VEuPathDB" id="FungiDB:EYZ11_012917"/>
<protein>
    <submittedName>
        <fullName evidence="1">Uncharacterized protein</fullName>
    </submittedName>
</protein>
<dbReference type="GeneID" id="54325030"/>
<name>A0A5M9N503_9EURO</name>
<evidence type="ECO:0000313" key="2">
    <source>
        <dbReference type="Proteomes" id="UP000324241"/>
    </source>
</evidence>
<sequence length="380" mass="42150">MQRTDDIGWLSIGLSERGRFTILDHGRLDHVVSELGDPANQYPALCVYIGAKAKDACLRQLYQYNNIKRHVSAAEVKLRYDMGSLETSRPVLFADGGLEYKSSTSSSMIGCVKTERSISWDSPCAGTVLRNIWARLIFLFADVICLFASDSADLADVADFLLECLRLQSSSSLPVAIRPRIIIVTEAPWAGRRIYGTSGAVPLQTGQEQSRDLVGVLFCDPFYAPGANWDDMYTVRKDHGAIFNATHLVALFRLALQHTAEDICRSFDFVKATREQNEVPVSSSMAIAHYLDIGTKAGVYYEELAPSISSALVMDHYVPGMLALEPRAVFQALYRSVVFDALQITPVNQPYRTIDELAGMVERNMVEQFHKLESTGQSSS</sequence>
<evidence type="ECO:0000313" key="1">
    <source>
        <dbReference type="EMBL" id="KAA8649657.1"/>
    </source>
</evidence>
<dbReference type="RefSeq" id="XP_033429018.1">
    <property type="nucleotide sequence ID" value="XM_033567023.1"/>
</dbReference>
<accession>A0A5M9N503</accession>
<comment type="caution">
    <text evidence="1">The sequence shown here is derived from an EMBL/GenBank/DDBJ whole genome shotgun (WGS) entry which is preliminary data.</text>
</comment>
<reference evidence="1 2" key="1">
    <citation type="submission" date="2019-08" db="EMBL/GenBank/DDBJ databases">
        <title>The genome sequence of a newly discovered highly antifungal drug resistant Aspergillus species, Aspergillus tanneri NIH 1004.</title>
        <authorList>
            <person name="Mounaud S."/>
            <person name="Singh I."/>
            <person name="Joardar V."/>
            <person name="Pakala S."/>
            <person name="Pakala S."/>
            <person name="Venepally P."/>
            <person name="Chung J.K."/>
            <person name="Losada L."/>
            <person name="Nierman W.C."/>
        </authorList>
    </citation>
    <scope>NUCLEOTIDE SEQUENCE [LARGE SCALE GENOMIC DNA]</scope>
    <source>
        <strain evidence="1 2">NIH1004</strain>
    </source>
</reference>
<dbReference type="OrthoDB" id="194358at2759"/>
<gene>
    <name evidence="1" type="ORF">ATNIH1004_002328</name>
</gene>
<dbReference type="EMBL" id="QUQM01000001">
    <property type="protein sequence ID" value="KAA8649657.1"/>
    <property type="molecule type" value="Genomic_DNA"/>
</dbReference>
<dbReference type="AlphaFoldDB" id="A0A5M9N503"/>
<dbReference type="Proteomes" id="UP000324241">
    <property type="component" value="Unassembled WGS sequence"/>
</dbReference>
<organism evidence="1 2">
    <name type="scientific">Aspergillus tanneri</name>
    <dbReference type="NCBI Taxonomy" id="1220188"/>
    <lineage>
        <taxon>Eukaryota</taxon>
        <taxon>Fungi</taxon>
        <taxon>Dikarya</taxon>
        <taxon>Ascomycota</taxon>
        <taxon>Pezizomycotina</taxon>
        <taxon>Eurotiomycetes</taxon>
        <taxon>Eurotiomycetidae</taxon>
        <taxon>Eurotiales</taxon>
        <taxon>Aspergillaceae</taxon>
        <taxon>Aspergillus</taxon>
        <taxon>Aspergillus subgen. Circumdati</taxon>
    </lineage>
</organism>
<proteinExistence type="predicted"/>